<feature type="transmembrane region" description="Helical" evidence="6">
    <location>
        <begin position="6"/>
        <end position="24"/>
    </location>
</feature>
<feature type="transmembrane region" description="Helical" evidence="6">
    <location>
        <begin position="175"/>
        <end position="199"/>
    </location>
</feature>
<comment type="subcellular location">
    <subcellularLocation>
        <location evidence="1">Cell membrane</location>
        <topology evidence="1">Multi-pass membrane protein</topology>
    </subcellularLocation>
</comment>
<name>A0ABT4J7R3_9RHOB</name>
<evidence type="ECO:0000313" key="8">
    <source>
        <dbReference type="EMBL" id="MCZ0963169.1"/>
    </source>
</evidence>
<evidence type="ECO:0000256" key="2">
    <source>
        <dbReference type="ARBA" id="ARBA00022475"/>
    </source>
</evidence>
<organism evidence="8 9">
    <name type="scientific">Paracoccus benzoatiresistens</name>
    <dbReference type="NCBI Taxonomy" id="2997341"/>
    <lineage>
        <taxon>Bacteria</taxon>
        <taxon>Pseudomonadati</taxon>
        <taxon>Pseudomonadota</taxon>
        <taxon>Alphaproteobacteria</taxon>
        <taxon>Rhodobacterales</taxon>
        <taxon>Paracoccaceae</taxon>
        <taxon>Paracoccus</taxon>
    </lineage>
</organism>
<evidence type="ECO:0000256" key="6">
    <source>
        <dbReference type="SAM" id="Phobius"/>
    </source>
</evidence>
<feature type="transmembrane region" description="Helical" evidence="6">
    <location>
        <begin position="45"/>
        <end position="64"/>
    </location>
</feature>
<keyword evidence="3 6" id="KW-0812">Transmembrane</keyword>
<feature type="transmembrane region" description="Helical" evidence="6">
    <location>
        <begin position="243"/>
        <end position="267"/>
    </location>
</feature>
<protein>
    <submittedName>
        <fullName evidence="8">Na/Pi cotransporter family protein</fullName>
    </submittedName>
</protein>
<keyword evidence="4 6" id="KW-1133">Transmembrane helix</keyword>
<gene>
    <name evidence="8" type="ORF">OU682_16250</name>
</gene>
<dbReference type="EMBL" id="JAPTYD010000030">
    <property type="protein sequence ID" value="MCZ0963169.1"/>
    <property type="molecule type" value="Genomic_DNA"/>
</dbReference>
<feature type="transmembrane region" description="Helical" evidence="6">
    <location>
        <begin position="129"/>
        <end position="147"/>
    </location>
</feature>
<evidence type="ECO:0000256" key="1">
    <source>
        <dbReference type="ARBA" id="ARBA00004651"/>
    </source>
</evidence>
<dbReference type="InterPro" id="IPR038078">
    <property type="entry name" value="PhoU-like_sf"/>
</dbReference>
<feature type="domain" description="PhoU" evidence="7">
    <location>
        <begin position="342"/>
        <end position="423"/>
    </location>
</feature>
<evidence type="ECO:0000313" key="9">
    <source>
        <dbReference type="Proteomes" id="UP001149822"/>
    </source>
</evidence>
<dbReference type="Pfam" id="PF02690">
    <property type="entry name" value="Na_Pi_cotrans"/>
    <property type="match status" value="2"/>
</dbReference>
<dbReference type="Gene3D" id="1.20.58.220">
    <property type="entry name" value="Phosphate transport system protein phou homolog 2, domain 2"/>
    <property type="match status" value="1"/>
</dbReference>
<evidence type="ECO:0000256" key="4">
    <source>
        <dbReference type="ARBA" id="ARBA00022989"/>
    </source>
</evidence>
<dbReference type="SUPFAM" id="SSF109755">
    <property type="entry name" value="PhoU-like"/>
    <property type="match status" value="1"/>
</dbReference>
<dbReference type="PANTHER" id="PTHR10010">
    <property type="entry name" value="SOLUTE CARRIER FAMILY 34 SODIUM PHOSPHATE , MEMBER 2-RELATED"/>
    <property type="match status" value="1"/>
</dbReference>
<feature type="transmembrane region" description="Helical" evidence="6">
    <location>
        <begin position="70"/>
        <end position="90"/>
    </location>
</feature>
<dbReference type="NCBIfam" id="NF037997">
    <property type="entry name" value="Na_Pi_symport"/>
    <property type="match status" value="1"/>
</dbReference>
<evidence type="ECO:0000256" key="3">
    <source>
        <dbReference type="ARBA" id="ARBA00022692"/>
    </source>
</evidence>
<dbReference type="InterPro" id="IPR003841">
    <property type="entry name" value="Na/Pi_transpt"/>
</dbReference>
<keyword evidence="9" id="KW-1185">Reference proteome</keyword>
<dbReference type="InterPro" id="IPR026022">
    <property type="entry name" value="PhoU_dom"/>
</dbReference>
<feature type="transmembrane region" description="Helical" evidence="6">
    <location>
        <begin position="279"/>
        <end position="298"/>
    </location>
</feature>
<dbReference type="Pfam" id="PF01895">
    <property type="entry name" value="PhoU"/>
    <property type="match status" value="1"/>
</dbReference>
<keyword evidence="2" id="KW-1003">Cell membrane</keyword>
<proteinExistence type="predicted"/>
<dbReference type="Proteomes" id="UP001149822">
    <property type="component" value="Unassembled WGS sequence"/>
</dbReference>
<sequence>MHPFLVLIHLAAAVMLLLWAVRMVRTGVERAFGARLRGAMRQAGSSLPAMAAMGLGLAILLQSATAVGVLATGFAASGLIGVKIGIAALLGADLGSALVVKLLSFDLRELIPALLLVGTTAFLKSERRMVRQAGRIVLGIAFILLSLRMMGEATQPLRDSAVLPQVVEWLAGDPLTAFAVATLLAWGLHSSVATLLIVANFAAGGLLSVEAAAPMVLGANLGGGFVAAWLTRGSGLPARRIPLANLIFRGIGAVAVLLLLPLLPLHWLGGDAAVRLVNLHVLFNLCLLVASLPLAGLMDRLTAQLWPTPAEPDTANGAWRSALDRALVSRPNLALASARRELLRMGETLEAMLRPVMDVLETGDERRIARLRGMDQEINRRHSDIKMFIAELNHANLTAEETRHGLELASLAIDFQAIGDLIARNLLGQATDKARARLRFSNEGWRELNALHDRVMANMQIALNMLVSGNVESARHLVAEKAVLRQMERDCHDRHLSRLRSGNPYSIETSDIHLEVVRALKEINSLLVKVAYPILSEHGHLLETRLAEPISYRMN</sequence>
<dbReference type="RefSeq" id="WP_268943235.1">
    <property type="nucleotide sequence ID" value="NZ_JAPTYD010000030.1"/>
</dbReference>
<comment type="caution">
    <text evidence="8">The sequence shown here is derived from an EMBL/GenBank/DDBJ whole genome shotgun (WGS) entry which is preliminary data.</text>
</comment>
<evidence type="ECO:0000259" key="7">
    <source>
        <dbReference type="Pfam" id="PF01895"/>
    </source>
</evidence>
<evidence type="ECO:0000256" key="5">
    <source>
        <dbReference type="ARBA" id="ARBA00023136"/>
    </source>
</evidence>
<keyword evidence="5 6" id="KW-0472">Membrane</keyword>
<dbReference type="PANTHER" id="PTHR10010:SF46">
    <property type="entry name" value="SODIUM-DEPENDENT PHOSPHATE TRANSPORT PROTEIN 2B"/>
    <property type="match status" value="1"/>
</dbReference>
<reference evidence="8" key="1">
    <citation type="submission" date="2022-12" db="EMBL/GenBank/DDBJ databases">
        <title>Paracoccus sp. EF6 isolated from a lake water.</title>
        <authorList>
            <person name="Liu H."/>
        </authorList>
    </citation>
    <scope>NUCLEOTIDE SEQUENCE</scope>
    <source>
        <strain evidence="8">EF6</strain>
    </source>
</reference>
<accession>A0ABT4J7R3</accession>